<organism evidence="1 2">
    <name type="scientific">Eretmocerus hayati</name>
    <dbReference type="NCBI Taxonomy" id="131215"/>
    <lineage>
        <taxon>Eukaryota</taxon>
        <taxon>Metazoa</taxon>
        <taxon>Ecdysozoa</taxon>
        <taxon>Arthropoda</taxon>
        <taxon>Hexapoda</taxon>
        <taxon>Insecta</taxon>
        <taxon>Pterygota</taxon>
        <taxon>Neoptera</taxon>
        <taxon>Endopterygota</taxon>
        <taxon>Hymenoptera</taxon>
        <taxon>Apocrita</taxon>
        <taxon>Proctotrupomorpha</taxon>
        <taxon>Chalcidoidea</taxon>
        <taxon>Aphelinidae</taxon>
        <taxon>Aphelininae</taxon>
        <taxon>Eretmocerus</taxon>
    </lineage>
</organism>
<proteinExistence type="predicted"/>
<gene>
    <name evidence="1" type="ORF">QAD02_013081</name>
</gene>
<accession>A0ACC2P1V9</accession>
<sequence>MKADTSTQTIHPRSKDDLSSVIDSDLSISKPIVEDIVKISTPFELMNYTRTKKVDPPPAERATLFINDVKRNCDAANGKLREMAEVCDETISKQHAQLAEALSEQKAEYEELLHDQLSTRPTGD</sequence>
<protein>
    <submittedName>
        <fullName evidence="1">Uncharacterized protein</fullName>
    </submittedName>
</protein>
<dbReference type="EMBL" id="CM056742">
    <property type="protein sequence ID" value="KAJ8677294.1"/>
    <property type="molecule type" value="Genomic_DNA"/>
</dbReference>
<evidence type="ECO:0000313" key="2">
    <source>
        <dbReference type="Proteomes" id="UP001239111"/>
    </source>
</evidence>
<comment type="caution">
    <text evidence="1">The sequence shown here is derived from an EMBL/GenBank/DDBJ whole genome shotgun (WGS) entry which is preliminary data.</text>
</comment>
<evidence type="ECO:0000313" key="1">
    <source>
        <dbReference type="EMBL" id="KAJ8677294.1"/>
    </source>
</evidence>
<dbReference type="Proteomes" id="UP001239111">
    <property type="component" value="Chromosome 2"/>
</dbReference>
<reference evidence="1" key="1">
    <citation type="submission" date="2023-04" db="EMBL/GenBank/DDBJ databases">
        <title>A chromosome-level genome assembly of the parasitoid wasp Eretmocerus hayati.</title>
        <authorList>
            <person name="Zhong Y."/>
            <person name="Liu S."/>
            <person name="Liu Y."/>
        </authorList>
    </citation>
    <scope>NUCLEOTIDE SEQUENCE</scope>
    <source>
        <strain evidence="1">ZJU_SS_LIU_2023</strain>
    </source>
</reference>
<keyword evidence="2" id="KW-1185">Reference proteome</keyword>
<name>A0ACC2P1V9_9HYME</name>